<protein>
    <submittedName>
        <fullName evidence="3">OLC1v1032269C1</fullName>
    </submittedName>
</protein>
<evidence type="ECO:0000259" key="2">
    <source>
        <dbReference type="Pfam" id="PF05678"/>
    </source>
</evidence>
<dbReference type="Proteomes" id="UP001161247">
    <property type="component" value="Chromosome 2"/>
</dbReference>
<feature type="compositionally biased region" description="Basic and acidic residues" evidence="1">
    <location>
        <begin position="118"/>
        <end position="127"/>
    </location>
</feature>
<dbReference type="EMBL" id="OX459119">
    <property type="protein sequence ID" value="CAI9096184.1"/>
    <property type="molecule type" value="Genomic_DNA"/>
</dbReference>
<gene>
    <name evidence="3" type="ORF">OLC1_LOCUS7002</name>
</gene>
<dbReference type="PANTHER" id="PTHR33143:SF76">
    <property type="entry name" value="VQ MOTIF-CONTAINING PROTEIN 8, CHLOROPLASTIC"/>
    <property type="match status" value="1"/>
</dbReference>
<dbReference type="Pfam" id="PF05678">
    <property type="entry name" value="VQ"/>
    <property type="match status" value="1"/>
</dbReference>
<evidence type="ECO:0000313" key="3">
    <source>
        <dbReference type="EMBL" id="CAI9096184.1"/>
    </source>
</evidence>
<dbReference type="AlphaFoldDB" id="A0AAV1CKC4"/>
<reference evidence="3" key="1">
    <citation type="submission" date="2023-03" db="EMBL/GenBank/DDBJ databases">
        <authorList>
            <person name="Julca I."/>
        </authorList>
    </citation>
    <scope>NUCLEOTIDE SEQUENCE</scope>
</reference>
<feature type="domain" description="VQ" evidence="2">
    <location>
        <begin position="52"/>
        <end position="74"/>
    </location>
</feature>
<accession>A0AAV1CKC4</accession>
<evidence type="ECO:0000256" key="1">
    <source>
        <dbReference type="SAM" id="MobiDB-lite"/>
    </source>
</evidence>
<dbReference type="GO" id="GO:0005634">
    <property type="term" value="C:nucleus"/>
    <property type="evidence" value="ECO:0007669"/>
    <property type="project" value="TreeGrafter"/>
</dbReference>
<dbReference type="PANTHER" id="PTHR33143">
    <property type="entry name" value="F16F4.1 PROTEIN-RELATED"/>
    <property type="match status" value="1"/>
</dbReference>
<dbReference type="InterPro" id="IPR008889">
    <property type="entry name" value="VQ"/>
</dbReference>
<feature type="region of interest" description="Disordered" evidence="1">
    <location>
        <begin position="75"/>
        <end position="130"/>
    </location>
</feature>
<name>A0AAV1CKC4_OLDCO</name>
<feature type="compositionally biased region" description="Basic and acidic residues" evidence="1">
    <location>
        <begin position="78"/>
        <end position="108"/>
    </location>
</feature>
<evidence type="ECO:0000313" key="4">
    <source>
        <dbReference type="Proteomes" id="UP001161247"/>
    </source>
</evidence>
<proteinExistence type="predicted"/>
<keyword evidence="4" id="KW-1185">Reference proteome</keyword>
<dbReference type="InterPro" id="IPR039607">
    <property type="entry name" value="VQ_8/17/18/20/21/25"/>
</dbReference>
<organism evidence="3 4">
    <name type="scientific">Oldenlandia corymbosa var. corymbosa</name>
    <dbReference type="NCBI Taxonomy" id="529605"/>
    <lineage>
        <taxon>Eukaryota</taxon>
        <taxon>Viridiplantae</taxon>
        <taxon>Streptophyta</taxon>
        <taxon>Embryophyta</taxon>
        <taxon>Tracheophyta</taxon>
        <taxon>Spermatophyta</taxon>
        <taxon>Magnoliopsida</taxon>
        <taxon>eudicotyledons</taxon>
        <taxon>Gunneridae</taxon>
        <taxon>Pentapetalae</taxon>
        <taxon>asterids</taxon>
        <taxon>lamiids</taxon>
        <taxon>Gentianales</taxon>
        <taxon>Rubiaceae</taxon>
        <taxon>Rubioideae</taxon>
        <taxon>Spermacoceae</taxon>
        <taxon>Hedyotis-Oldenlandia complex</taxon>
        <taxon>Oldenlandia</taxon>
    </lineage>
</organism>
<sequence length="191" mass="21685">MDDSNMTNQSYAARVNVLNGPRPSPLRLHKDSHVIHKPKLNPPRKQPVIIYTHSPKIIHTKPKDFMALVQKLTGFTRPDNDDHHDDEYSNKKSDKCGPQTDHHYHQDNDSSSVTSDEQAGRPDHEMSPVHQKALKTHPHLNDFPLFTPNNSNTLFSASPQALFRYPDAIFASPNISLSPSFVEFMKGLPEY</sequence>